<name>A0A149PBR1_9BURK</name>
<reference evidence="1 2" key="1">
    <citation type="journal article" date="2015" name="Int. J. Syst. Evol. Microbiol.">
        <title>Burkholderia monticola sp. nov., isolated from mountain soil.</title>
        <authorList>
            <person name="Baek I."/>
            <person name="Seo B."/>
            <person name="Lee I."/>
            <person name="Yi H."/>
            <person name="Chun J."/>
        </authorList>
    </citation>
    <scope>NUCLEOTIDE SEQUENCE [LARGE SCALE GENOMIC DNA]</scope>
    <source>
        <strain evidence="1 2">JC2948</strain>
    </source>
</reference>
<keyword evidence="2" id="KW-1185">Reference proteome</keyword>
<comment type="caution">
    <text evidence="1">The sequence shown here is derived from an EMBL/GenBank/DDBJ whole genome shotgun (WGS) entry which is preliminary data.</text>
</comment>
<protein>
    <submittedName>
        <fullName evidence="1">Uncharacterized protein</fullName>
    </submittedName>
</protein>
<proteinExistence type="predicted"/>
<evidence type="ECO:0000313" key="1">
    <source>
        <dbReference type="EMBL" id="KXU82475.1"/>
    </source>
</evidence>
<gene>
    <name evidence="1" type="ORF">CI15_33665</name>
</gene>
<dbReference type="AlphaFoldDB" id="A0A149PBR1"/>
<evidence type="ECO:0000313" key="2">
    <source>
        <dbReference type="Proteomes" id="UP000075613"/>
    </source>
</evidence>
<organism evidence="1 2">
    <name type="scientific">Paraburkholderia monticola</name>
    <dbReference type="NCBI Taxonomy" id="1399968"/>
    <lineage>
        <taxon>Bacteria</taxon>
        <taxon>Pseudomonadati</taxon>
        <taxon>Pseudomonadota</taxon>
        <taxon>Betaproteobacteria</taxon>
        <taxon>Burkholderiales</taxon>
        <taxon>Burkholderiaceae</taxon>
        <taxon>Paraburkholderia</taxon>
    </lineage>
</organism>
<dbReference type="RefSeq" id="WP_062137635.1">
    <property type="nucleotide sequence ID" value="NZ_LRBG01000039.1"/>
</dbReference>
<sequence length="92" mass="10234">MITPRPCTAACVFDGRLVTLTFHPDTGLLRIADPSGACLRETRWHGSWRALLDEFRGYYEAAEHDVTARGVDEIVARLGERSGDAQRELAFA</sequence>
<accession>A0A149PBR1</accession>
<dbReference type="Proteomes" id="UP000075613">
    <property type="component" value="Unassembled WGS sequence"/>
</dbReference>
<dbReference type="OrthoDB" id="9008242at2"/>
<dbReference type="EMBL" id="LRBG01000039">
    <property type="protein sequence ID" value="KXU82475.1"/>
    <property type="molecule type" value="Genomic_DNA"/>
</dbReference>